<protein>
    <recommendedName>
        <fullName evidence="1">UPF0597 protein I0Q91_06535</fullName>
    </recommendedName>
</protein>
<accession>A0A931F9Q2</accession>
<evidence type="ECO:0000313" key="3">
    <source>
        <dbReference type="EMBL" id="MBF8436724.1"/>
    </source>
</evidence>
<dbReference type="EMBL" id="JADPIE010000003">
    <property type="protein sequence ID" value="MBF8436724.1"/>
    <property type="molecule type" value="Genomic_DNA"/>
</dbReference>
<evidence type="ECO:0000256" key="1">
    <source>
        <dbReference type="HAMAP-Rule" id="MF_01845"/>
    </source>
</evidence>
<dbReference type="InterPro" id="IPR005130">
    <property type="entry name" value="Ser_deHydtase-like_asu"/>
</dbReference>
<dbReference type="PIRSF" id="PIRSF006054">
    <property type="entry name" value="UCP006054"/>
    <property type="match status" value="1"/>
</dbReference>
<dbReference type="InterPro" id="IPR021144">
    <property type="entry name" value="UPF0597"/>
</dbReference>
<dbReference type="HAMAP" id="MF_01845">
    <property type="entry name" value="UPF0597"/>
    <property type="match status" value="1"/>
</dbReference>
<keyword evidence="4" id="KW-1185">Reference proteome</keyword>
<reference evidence="3" key="1">
    <citation type="submission" date="2020-11" db="EMBL/GenBank/DDBJ databases">
        <title>Halonatronomonas betainensis gen. nov., sp. nov. a novel haloalkaliphilic representative of the family Halanaerobiacae capable of betaine degradation.</title>
        <authorList>
            <person name="Boltyanskaya Y."/>
            <person name="Kevbrin V."/>
            <person name="Detkova E."/>
            <person name="Grouzdev D.S."/>
            <person name="Koziaeva V."/>
            <person name="Zhilina T."/>
        </authorList>
    </citation>
    <scope>NUCLEOTIDE SEQUENCE</scope>
    <source>
        <strain evidence="3">Z-7014</strain>
    </source>
</reference>
<comment type="similarity">
    <text evidence="1">Belongs to the UPF0597 family.</text>
</comment>
<dbReference type="AlphaFoldDB" id="A0A931F9Q2"/>
<name>A0A931F9Q2_9FIRM</name>
<gene>
    <name evidence="3" type="ORF">I0Q91_06535</name>
</gene>
<dbReference type="PANTHER" id="PTHR30501:SF2">
    <property type="entry name" value="UPF0597 PROTEIN YHAM"/>
    <property type="match status" value="1"/>
</dbReference>
<dbReference type="Pfam" id="PF03313">
    <property type="entry name" value="SDH_alpha"/>
    <property type="match status" value="1"/>
</dbReference>
<dbReference type="Proteomes" id="UP000621436">
    <property type="component" value="Unassembled WGS sequence"/>
</dbReference>
<proteinExistence type="inferred from homology"/>
<sequence>MEMMDELKSIIEEALMPAQGCTDPVSVAFAAARARQELTRRIGGTGNAGNSGKIDGTGEGVNAGKLEKIKITVNANLYKNAARVTIPGTTDCGVTMAAALGYLAGDSERNLEVLSDLRDRDIDEARKLVKAGLFEVEIDRDINRLLIDLELTVSGGAGRDAGMDSGVERLRLVILDYYTAVEAVEHNDEIGDFKVEPVDAVKRKRQPVENYELEDFIKFAENIDVDELGILREGIEISKRLADEGMEKSAGMAATIRSMLKLDSKECKLLQYPSLLASAASEARMTGSSQPAMSLAGSGNQGITAFLTMIGAAEALEKSEEELIRALALAILISVYVKARLGVLSAMCGAGVASAFGASGGIVYLLGGSKKDIFQAGLNLYGVLTGIVCDGAKTGCAYKVALSSHWAVQSAVLASRGIGLSPSEGMLADNMEDLLDNLARLNSPGMDSTDREILDIMLEKERV</sequence>
<dbReference type="GO" id="GO:0080146">
    <property type="term" value="F:L-cysteine desulfhydrase activity"/>
    <property type="evidence" value="ECO:0007669"/>
    <property type="project" value="TreeGrafter"/>
</dbReference>
<feature type="domain" description="Serine dehydratase-like alpha subunit" evidence="2">
    <location>
        <begin position="110"/>
        <end position="455"/>
    </location>
</feature>
<dbReference type="RefSeq" id="WP_270453635.1">
    <property type="nucleotide sequence ID" value="NZ_JADPIE010000003.1"/>
</dbReference>
<evidence type="ECO:0000259" key="2">
    <source>
        <dbReference type="Pfam" id="PF03313"/>
    </source>
</evidence>
<organism evidence="3 4">
    <name type="scientific">Halonatronomonas betaini</name>
    <dbReference type="NCBI Taxonomy" id="2778430"/>
    <lineage>
        <taxon>Bacteria</taxon>
        <taxon>Bacillati</taxon>
        <taxon>Bacillota</taxon>
        <taxon>Clostridia</taxon>
        <taxon>Halanaerobiales</taxon>
        <taxon>Halarsenatibacteraceae</taxon>
        <taxon>Halonatronomonas</taxon>
    </lineage>
</organism>
<dbReference type="GO" id="GO:0019450">
    <property type="term" value="P:L-cysteine catabolic process to pyruvate"/>
    <property type="evidence" value="ECO:0007669"/>
    <property type="project" value="TreeGrafter"/>
</dbReference>
<evidence type="ECO:0000313" key="4">
    <source>
        <dbReference type="Proteomes" id="UP000621436"/>
    </source>
</evidence>
<dbReference type="PANTHER" id="PTHR30501">
    <property type="entry name" value="UPF0597 PROTEIN YHAM"/>
    <property type="match status" value="1"/>
</dbReference>
<comment type="caution">
    <text evidence="3">The sequence shown here is derived from an EMBL/GenBank/DDBJ whole genome shotgun (WGS) entry which is preliminary data.</text>
</comment>